<dbReference type="Gene3D" id="3.30.200.20">
    <property type="entry name" value="Phosphorylase Kinase, domain 1"/>
    <property type="match status" value="1"/>
</dbReference>
<evidence type="ECO:0000256" key="3">
    <source>
        <dbReference type="ARBA" id="ARBA00023136"/>
    </source>
</evidence>
<comment type="subcellular location">
    <subcellularLocation>
        <location evidence="1">Membrane</location>
    </subcellularLocation>
</comment>
<dbReference type="InterPro" id="IPR000719">
    <property type="entry name" value="Prot_kinase_dom"/>
</dbReference>
<keyword evidence="2" id="KW-0723">Serine/threonine-protein kinase</keyword>
<evidence type="ECO:0000313" key="5">
    <source>
        <dbReference type="EMBL" id="KAG9441402.1"/>
    </source>
</evidence>
<dbReference type="SUPFAM" id="SSF56112">
    <property type="entry name" value="Protein kinase-like (PK-like)"/>
    <property type="match status" value="1"/>
</dbReference>
<dbReference type="PANTHER" id="PTHR47985">
    <property type="entry name" value="OS07G0668900 PROTEIN"/>
    <property type="match status" value="1"/>
</dbReference>
<evidence type="ECO:0000256" key="2">
    <source>
        <dbReference type="ARBA" id="ARBA00022527"/>
    </source>
</evidence>
<gene>
    <name evidence="5" type="ORF">H6P81_017256</name>
</gene>
<dbReference type="InterPro" id="IPR011009">
    <property type="entry name" value="Kinase-like_dom_sf"/>
</dbReference>
<reference evidence="5 6" key="1">
    <citation type="submission" date="2021-07" db="EMBL/GenBank/DDBJ databases">
        <title>The Aristolochia fimbriata genome: insights into angiosperm evolution, floral development and chemical biosynthesis.</title>
        <authorList>
            <person name="Jiao Y."/>
        </authorList>
    </citation>
    <scope>NUCLEOTIDE SEQUENCE [LARGE SCALE GENOMIC DNA]</scope>
    <source>
        <strain evidence="5">IBCAS-2021</strain>
        <tissue evidence="5">Leaf</tissue>
    </source>
</reference>
<dbReference type="InterPro" id="IPR001245">
    <property type="entry name" value="Ser-Thr/Tyr_kinase_cat_dom"/>
</dbReference>
<dbReference type="GO" id="GO:0004674">
    <property type="term" value="F:protein serine/threonine kinase activity"/>
    <property type="evidence" value="ECO:0007669"/>
    <property type="project" value="UniProtKB-KW"/>
</dbReference>
<dbReference type="GO" id="GO:0016020">
    <property type="term" value="C:membrane"/>
    <property type="evidence" value="ECO:0007669"/>
    <property type="project" value="UniProtKB-SubCell"/>
</dbReference>
<proteinExistence type="predicted"/>
<dbReference type="Proteomes" id="UP000825729">
    <property type="component" value="Unassembled WGS sequence"/>
</dbReference>
<comment type="caution">
    <text evidence="5">The sequence shown here is derived from an EMBL/GenBank/DDBJ whole genome shotgun (WGS) entry which is preliminary data.</text>
</comment>
<protein>
    <recommendedName>
        <fullName evidence="4">Protein kinase domain-containing protein</fullName>
    </recommendedName>
</protein>
<dbReference type="GO" id="GO:0005524">
    <property type="term" value="F:ATP binding"/>
    <property type="evidence" value="ECO:0007669"/>
    <property type="project" value="InterPro"/>
</dbReference>
<dbReference type="PROSITE" id="PS50011">
    <property type="entry name" value="PROTEIN_KINASE_DOM"/>
    <property type="match status" value="1"/>
</dbReference>
<sequence>MSAVPMVLSSSEIYQGCRTSSEHSFCSPSSSEPFLSPSPSARELYEGLITPDWLDQTETEIVVGEDFRERPTLNVKKAIYEDGSKHVVPRIFRFRELAAATDNFSIRCVIREEEYGKVYKGRLKSTNQVVAIKLFNNGPESERAFSDEMRMLTYSLHQNVTGFIGYCAKNKKKLVVNKYIPSGLLEDHLHGLTSDKEHLLEHEDENSSYCCCKAFGIFK</sequence>
<dbReference type="EMBL" id="JAINDJ010000007">
    <property type="protein sequence ID" value="KAG9441402.1"/>
    <property type="molecule type" value="Genomic_DNA"/>
</dbReference>
<keyword evidence="6" id="KW-1185">Reference proteome</keyword>
<name>A0AAV7E1Z0_ARIFI</name>
<evidence type="ECO:0000259" key="4">
    <source>
        <dbReference type="PROSITE" id="PS50011"/>
    </source>
</evidence>
<keyword evidence="2" id="KW-0808">Transferase</keyword>
<keyword evidence="2" id="KW-0418">Kinase</keyword>
<dbReference type="Pfam" id="PF07714">
    <property type="entry name" value="PK_Tyr_Ser-Thr"/>
    <property type="match status" value="1"/>
</dbReference>
<keyword evidence="3" id="KW-0472">Membrane</keyword>
<feature type="domain" description="Protein kinase" evidence="4">
    <location>
        <begin position="104"/>
        <end position="219"/>
    </location>
</feature>
<organism evidence="5 6">
    <name type="scientific">Aristolochia fimbriata</name>
    <name type="common">White veined hardy Dutchman's pipe vine</name>
    <dbReference type="NCBI Taxonomy" id="158543"/>
    <lineage>
        <taxon>Eukaryota</taxon>
        <taxon>Viridiplantae</taxon>
        <taxon>Streptophyta</taxon>
        <taxon>Embryophyta</taxon>
        <taxon>Tracheophyta</taxon>
        <taxon>Spermatophyta</taxon>
        <taxon>Magnoliopsida</taxon>
        <taxon>Magnoliidae</taxon>
        <taxon>Piperales</taxon>
        <taxon>Aristolochiaceae</taxon>
        <taxon>Aristolochia</taxon>
    </lineage>
</organism>
<evidence type="ECO:0000313" key="6">
    <source>
        <dbReference type="Proteomes" id="UP000825729"/>
    </source>
</evidence>
<dbReference type="PANTHER" id="PTHR47985:SF23">
    <property type="entry name" value="OS07G0695300 PROTEIN"/>
    <property type="match status" value="1"/>
</dbReference>
<evidence type="ECO:0000256" key="1">
    <source>
        <dbReference type="ARBA" id="ARBA00004370"/>
    </source>
</evidence>
<accession>A0AAV7E1Z0</accession>
<dbReference type="AlphaFoldDB" id="A0AAV7E1Z0"/>